<gene>
    <name evidence="19" type="primary">MGP</name>
</gene>
<feature type="signal peptide" evidence="17">
    <location>
        <begin position="1"/>
        <end position="19"/>
    </location>
</feature>
<feature type="domain" description="Gla" evidence="18">
    <location>
        <begin position="54"/>
        <end position="100"/>
    </location>
</feature>
<keyword evidence="8 17" id="KW-0732">Signal</keyword>
<sequence>MRTLIILALLAVLMMAAFCYESHESIESHELTSPFINRRHASIFMRTPPENRRNPYLYERIRGRNKSTQERQREACEDYYPCDTYALRYGYAAAYKRFFGQRRGK</sequence>
<proteinExistence type="inferred from homology"/>
<name>G1KKI8_ANOCA</name>
<dbReference type="GO" id="GO:0001503">
    <property type="term" value="P:ossification"/>
    <property type="evidence" value="ECO:0007669"/>
    <property type="project" value="UniProtKB-KW"/>
</dbReference>
<evidence type="ECO:0000256" key="14">
    <source>
        <dbReference type="PIRSR" id="PIRSR602384-1"/>
    </source>
</evidence>
<reference evidence="19 20" key="1">
    <citation type="submission" date="2009-12" db="EMBL/GenBank/DDBJ databases">
        <title>The Genome Sequence of Anolis carolinensis (Green Anole Lizard).</title>
        <authorList>
            <consortium name="The Genome Sequencing Platform"/>
            <person name="Di Palma F."/>
            <person name="Alfoldi J."/>
            <person name="Heiman D."/>
            <person name="Young S."/>
            <person name="Grabherr M."/>
            <person name="Johnson J."/>
            <person name="Lander E.S."/>
            <person name="Lindblad-Toh K."/>
        </authorList>
    </citation>
    <scope>NUCLEOTIDE SEQUENCE [LARGE SCALE GENOMIC DNA]</scope>
    <source>
        <strain evidence="19 20">JBL SC #1</strain>
    </source>
</reference>
<evidence type="ECO:0000256" key="17">
    <source>
        <dbReference type="RuleBase" id="RU361261"/>
    </source>
</evidence>
<keyword evidence="14" id="KW-0479">Metal-binding</keyword>
<dbReference type="GO" id="GO:0005576">
    <property type="term" value="C:extracellular region"/>
    <property type="evidence" value="ECO:0007669"/>
    <property type="project" value="UniProtKB-SubCell"/>
</dbReference>
<keyword evidence="6 17" id="KW-0964">Secreted</keyword>
<keyword evidence="5 16" id="KW-0301">Gamma-carboxyglutamic acid</keyword>
<dbReference type="STRING" id="28377.ENSACAP00000010585"/>
<evidence type="ECO:0000256" key="10">
    <source>
        <dbReference type="ARBA" id="ARBA00022855"/>
    </source>
</evidence>
<keyword evidence="7" id="KW-0597">Phosphoprotein</keyword>
<comment type="function">
    <text evidence="13">Associates with the organic matrix of bone and cartilage. Thought to act as an inhibitor of bone formation.</text>
</comment>
<dbReference type="GO" id="GO:0030154">
    <property type="term" value="P:cell differentiation"/>
    <property type="evidence" value="ECO:0007669"/>
    <property type="project" value="UniProtKB-KW"/>
</dbReference>
<keyword evidence="12" id="KW-0891">Chondrogenesis</keyword>
<keyword evidence="11 15" id="KW-1015">Disulfide bond</keyword>
<feature type="chain" id="PRO_5005130902" description="Matrix Gla protein" evidence="17">
    <location>
        <begin position="20"/>
        <end position="105"/>
    </location>
</feature>
<dbReference type="PANTHER" id="PTHR10109">
    <property type="entry name" value="MATRIX GLA PROTEIN"/>
    <property type="match status" value="1"/>
</dbReference>
<dbReference type="OMA" id="TAFCYES"/>
<feature type="modified residue" description="4-carboxyglutamate" evidence="16">
    <location>
        <position position="74"/>
    </location>
</feature>
<evidence type="ECO:0000256" key="8">
    <source>
        <dbReference type="ARBA" id="ARBA00022729"/>
    </source>
</evidence>
<dbReference type="InParanoid" id="G1KKI8"/>
<keyword evidence="20" id="KW-1185">Reference proteome</keyword>
<evidence type="ECO:0000313" key="20">
    <source>
        <dbReference type="Proteomes" id="UP000001646"/>
    </source>
</evidence>
<feature type="binding site" evidence="14">
    <location>
        <position position="83"/>
    </location>
    <ligand>
        <name>Ca(2+)</name>
        <dbReference type="ChEBI" id="CHEBI:29108"/>
        <label>1</label>
    </ligand>
</feature>
<dbReference type="FunCoup" id="G1KKI8">
    <property type="interactions" value="4"/>
</dbReference>
<evidence type="ECO:0000256" key="16">
    <source>
        <dbReference type="PIRSR" id="PIRSR602384-3"/>
    </source>
</evidence>
<evidence type="ECO:0000256" key="6">
    <source>
        <dbReference type="ARBA" id="ARBA00022525"/>
    </source>
</evidence>
<dbReference type="Pfam" id="PF25890">
    <property type="entry name" value="BGLAP_C"/>
    <property type="match status" value="1"/>
</dbReference>
<evidence type="ECO:0000256" key="9">
    <source>
        <dbReference type="ARBA" id="ARBA00022782"/>
    </source>
</evidence>
<evidence type="ECO:0000256" key="4">
    <source>
        <dbReference type="ARBA" id="ARBA00022473"/>
    </source>
</evidence>
<keyword evidence="4" id="KW-0217">Developmental protein</keyword>
<comment type="subcellular location">
    <subcellularLocation>
        <location evidence="1 17">Secreted</location>
    </subcellularLocation>
</comment>
<dbReference type="InterPro" id="IPR035972">
    <property type="entry name" value="GLA-like_dom_SF"/>
</dbReference>
<evidence type="ECO:0000256" key="11">
    <source>
        <dbReference type="ARBA" id="ARBA00023157"/>
    </source>
</evidence>
<comment type="PTM">
    <text evidence="17">Requires vitamin K-dependent gamma-carboxylation for its function.</text>
</comment>
<dbReference type="HOGENOM" id="CLU_177119_1_0_1"/>
<evidence type="ECO:0000256" key="3">
    <source>
        <dbReference type="ARBA" id="ARBA00017145"/>
    </source>
</evidence>
<protein>
    <recommendedName>
        <fullName evidence="3 17">Matrix Gla protein</fullName>
        <shortName evidence="17">MGP</shortName>
    </recommendedName>
</protein>
<dbReference type="Bgee" id="ENSACAG00000010792">
    <property type="expression patterns" value="Expressed in lung and 10 other cell types or tissues"/>
</dbReference>
<dbReference type="PRINTS" id="PR00002">
    <property type="entry name" value="GLABONE"/>
</dbReference>
<keyword evidence="9" id="KW-0221">Differentiation</keyword>
<evidence type="ECO:0000259" key="18">
    <source>
        <dbReference type="PROSITE" id="PS50998"/>
    </source>
</evidence>
<dbReference type="AlphaFoldDB" id="G1KKI8"/>
<dbReference type="GeneID" id="100551807"/>
<evidence type="ECO:0000256" key="2">
    <source>
        <dbReference type="ARBA" id="ARBA00008850"/>
    </source>
</evidence>
<evidence type="ECO:0000256" key="1">
    <source>
        <dbReference type="ARBA" id="ARBA00004613"/>
    </source>
</evidence>
<reference evidence="19" key="2">
    <citation type="submission" date="2025-08" db="UniProtKB">
        <authorList>
            <consortium name="Ensembl"/>
        </authorList>
    </citation>
    <scope>IDENTIFICATION</scope>
</reference>
<dbReference type="InterPro" id="IPR027118">
    <property type="entry name" value="MGP"/>
</dbReference>
<keyword evidence="14" id="KW-0106">Calcium</keyword>
<dbReference type="KEGG" id="acs:100551807"/>
<dbReference type="PANTHER" id="PTHR10109:SF0">
    <property type="entry name" value="MATRIX GLA PROTEIN"/>
    <property type="match status" value="1"/>
</dbReference>
<organism evidence="19 20">
    <name type="scientific">Anolis carolinensis</name>
    <name type="common">Green anole</name>
    <name type="synonym">American chameleon</name>
    <dbReference type="NCBI Taxonomy" id="28377"/>
    <lineage>
        <taxon>Eukaryota</taxon>
        <taxon>Metazoa</taxon>
        <taxon>Chordata</taxon>
        <taxon>Craniata</taxon>
        <taxon>Vertebrata</taxon>
        <taxon>Euteleostomi</taxon>
        <taxon>Lepidosauria</taxon>
        <taxon>Squamata</taxon>
        <taxon>Bifurcata</taxon>
        <taxon>Unidentata</taxon>
        <taxon>Episquamata</taxon>
        <taxon>Toxicofera</taxon>
        <taxon>Iguania</taxon>
        <taxon>Dactyloidae</taxon>
        <taxon>Anolis</taxon>
    </lineage>
</organism>
<dbReference type="OrthoDB" id="8958520at2759"/>
<accession>G1KKI8</accession>
<dbReference type="GeneTree" id="ENSGT00390000003753"/>
<evidence type="ECO:0000256" key="12">
    <source>
        <dbReference type="ARBA" id="ARBA00023188"/>
    </source>
</evidence>
<dbReference type="Proteomes" id="UP000001646">
    <property type="component" value="Chromosome 5"/>
</dbReference>
<feature type="modified residue" description="4-carboxyglutamate" evidence="16">
    <location>
        <position position="77"/>
    </location>
</feature>
<evidence type="ECO:0000256" key="15">
    <source>
        <dbReference type="PIRSR" id="PIRSR602384-2"/>
    </source>
</evidence>
<dbReference type="SMART" id="SM00069">
    <property type="entry name" value="GLA"/>
    <property type="match status" value="1"/>
</dbReference>
<comment type="similarity">
    <text evidence="2 17">Belongs to the osteocalcin/matrix Gla protein family.</text>
</comment>
<dbReference type="Ensembl" id="ENSACAT00000010803.4">
    <property type="protein sequence ID" value="ENSACAP00000010585.3"/>
    <property type="gene ID" value="ENSACAG00000010792.4"/>
</dbReference>
<dbReference type="SUPFAM" id="SSF57630">
    <property type="entry name" value="GLA-domain"/>
    <property type="match status" value="1"/>
</dbReference>
<evidence type="ECO:0000313" key="19">
    <source>
        <dbReference type="Ensembl" id="ENSACAP00000010585.3"/>
    </source>
</evidence>
<dbReference type="InterPro" id="IPR000294">
    <property type="entry name" value="GLA_domain"/>
</dbReference>
<reference evidence="19" key="3">
    <citation type="submission" date="2025-09" db="UniProtKB">
        <authorList>
            <consortium name="Ensembl"/>
        </authorList>
    </citation>
    <scope>IDENTIFICATION</scope>
</reference>
<dbReference type="PROSITE" id="PS50998">
    <property type="entry name" value="GLA_2"/>
    <property type="match status" value="1"/>
</dbReference>
<comment type="PTM">
    <text evidence="16">Gamma-carboxyglutamate residues are formed by vitamin K dependent carboxylation. These residues are essential for the binding of calcium.</text>
</comment>
<evidence type="ECO:0000256" key="7">
    <source>
        <dbReference type="ARBA" id="ARBA00022553"/>
    </source>
</evidence>
<dbReference type="InterPro" id="IPR058704">
    <property type="entry name" value="BGLAP-like_C"/>
</dbReference>
<feature type="disulfide bond" evidence="15">
    <location>
        <begin position="76"/>
        <end position="82"/>
    </location>
</feature>
<dbReference type="GO" id="GO:0005509">
    <property type="term" value="F:calcium ion binding"/>
    <property type="evidence" value="ECO:0007669"/>
    <property type="project" value="UniProtKB-UniRule"/>
</dbReference>
<keyword evidence="10" id="KW-0892">Osteogenesis</keyword>
<evidence type="ECO:0000256" key="13">
    <source>
        <dbReference type="ARBA" id="ARBA00025316"/>
    </source>
</evidence>
<dbReference type="GO" id="GO:0031012">
    <property type="term" value="C:extracellular matrix"/>
    <property type="evidence" value="ECO:0000318"/>
    <property type="project" value="GO_Central"/>
</dbReference>
<dbReference type="PROSITE" id="PS00011">
    <property type="entry name" value="GLA_1"/>
    <property type="match status" value="1"/>
</dbReference>
<feature type="binding site" evidence="14">
    <location>
        <position position="74"/>
    </location>
    <ligand>
        <name>Ca(2+)</name>
        <dbReference type="ChEBI" id="CHEBI:29108"/>
        <label>1</label>
    </ligand>
</feature>
<dbReference type="eggNOG" id="ENOG502S45A">
    <property type="taxonomic scope" value="Eukaryota"/>
</dbReference>
<feature type="binding site" evidence="14">
    <location>
        <position position="77"/>
    </location>
    <ligand>
        <name>Ca(2+)</name>
        <dbReference type="ChEBI" id="CHEBI:29108"/>
        <label>1</label>
    </ligand>
</feature>
<dbReference type="InterPro" id="IPR002384">
    <property type="entry name" value="Osteocalcin/MGP"/>
</dbReference>
<dbReference type="GO" id="GO:0051216">
    <property type="term" value="P:cartilage development"/>
    <property type="evidence" value="ECO:0007669"/>
    <property type="project" value="UniProtKB-KW"/>
</dbReference>
<evidence type="ECO:0000256" key="5">
    <source>
        <dbReference type="ARBA" id="ARBA00022479"/>
    </source>
</evidence>
<dbReference type="GO" id="GO:0030500">
    <property type="term" value="P:regulation of bone mineralization"/>
    <property type="evidence" value="ECO:0007669"/>
    <property type="project" value="InterPro"/>
</dbReference>